<sequence length="92" mass="10313">MATSETATETTPKKIYPPVELPKCPHATEPPSPENYGDIITVVVGKADSGRTEWLEGQTKTINLTEDDPEVFRAFFHWISNGKLYARFFPAE</sequence>
<dbReference type="AlphaFoldDB" id="A0A6A6ZH18"/>
<feature type="compositionally biased region" description="Polar residues" evidence="1">
    <location>
        <begin position="1"/>
        <end position="10"/>
    </location>
</feature>
<protein>
    <submittedName>
        <fullName evidence="2">Uncharacterized protein</fullName>
    </submittedName>
</protein>
<evidence type="ECO:0000313" key="2">
    <source>
        <dbReference type="EMBL" id="KAF2820411.1"/>
    </source>
</evidence>
<feature type="region of interest" description="Disordered" evidence="1">
    <location>
        <begin position="1"/>
        <end position="37"/>
    </location>
</feature>
<proteinExistence type="predicted"/>
<accession>A0A6A6ZH18</accession>
<dbReference type="OrthoDB" id="194443at2759"/>
<keyword evidence="3" id="KW-1185">Reference proteome</keyword>
<evidence type="ECO:0000256" key="1">
    <source>
        <dbReference type="SAM" id="MobiDB-lite"/>
    </source>
</evidence>
<name>A0A6A6ZH18_9PLEO</name>
<organism evidence="2 3">
    <name type="scientific">Ophiobolus disseminans</name>
    <dbReference type="NCBI Taxonomy" id="1469910"/>
    <lineage>
        <taxon>Eukaryota</taxon>
        <taxon>Fungi</taxon>
        <taxon>Dikarya</taxon>
        <taxon>Ascomycota</taxon>
        <taxon>Pezizomycotina</taxon>
        <taxon>Dothideomycetes</taxon>
        <taxon>Pleosporomycetidae</taxon>
        <taxon>Pleosporales</taxon>
        <taxon>Pleosporineae</taxon>
        <taxon>Phaeosphaeriaceae</taxon>
        <taxon>Ophiobolus</taxon>
    </lineage>
</organism>
<gene>
    <name evidence="2" type="ORF">CC86DRAFT_412282</name>
</gene>
<dbReference type="Proteomes" id="UP000799424">
    <property type="component" value="Unassembled WGS sequence"/>
</dbReference>
<evidence type="ECO:0000313" key="3">
    <source>
        <dbReference type="Proteomes" id="UP000799424"/>
    </source>
</evidence>
<dbReference type="EMBL" id="MU006241">
    <property type="protein sequence ID" value="KAF2820411.1"/>
    <property type="molecule type" value="Genomic_DNA"/>
</dbReference>
<reference evidence="2" key="1">
    <citation type="journal article" date="2020" name="Stud. Mycol.">
        <title>101 Dothideomycetes genomes: a test case for predicting lifestyles and emergence of pathogens.</title>
        <authorList>
            <person name="Haridas S."/>
            <person name="Albert R."/>
            <person name="Binder M."/>
            <person name="Bloem J."/>
            <person name="Labutti K."/>
            <person name="Salamov A."/>
            <person name="Andreopoulos B."/>
            <person name="Baker S."/>
            <person name="Barry K."/>
            <person name="Bills G."/>
            <person name="Bluhm B."/>
            <person name="Cannon C."/>
            <person name="Castanera R."/>
            <person name="Culley D."/>
            <person name="Daum C."/>
            <person name="Ezra D."/>
            <person name="Gonzalez J."/>
            <person name="Henrissat B."/>
            <person name="Kuo A."/>
            <person name="Liang C."/>
            <person name="Lipzen A."/>
            <person name="Lutzoni F."/>
            <person name="Magnuson J."/>
            <person name="Mondo S."/>
            <person name="Nolan M."/>
            <person name="Ohm R."/>
            <person name="Pangilinan J."/>
            <person name="Park H.-J."/>
            <person name="Ramirez L."/>
            <person name="Alfaro M."/>
            <person name="Sun H."/>
            <person name="Tritt A."/>
            <person name="Yoshinaga Y."/>
            <person name="Zwiers L.-H."/>
            <person name="Turgeon B."/>
            <person name="Goodwin S."/>
            <person name="Spatafora J."/>
            <person name="Crous P."/>
            <person name="Grigoriev I."/>
        </authorList>
    </citation>
    <scope>NUCLEOTIDE SEQUENCE</scope>
    <source>
        <strain evidence="2">CBS 113818</strain>
    </source>
</reference>